<dbReference type="AlphaFoldDB" id="A0A9K3GIC9"/>
<accession>A0A9K3GIC9</accession>
<dbReference type="PANTHER" id="PTHR13389:SF0">
    <property type="entry name" value="PUMILIO HOMOLOG 3"/>
    <property type="match status" value="1"/>
</dbReference>
<dbReference type="PROSITE" id="PS50302">
    <property type="entry name" value="PUM"/>
    <property type="match status" value="1"/>
</dbReference>
<evidence type="ECO:0000256" key="1">
    <source>
        <dbReference type="ARBA" id="ARBA00022737"/>
    </source>
</evidence>
<sequence length="305" mass="33937">MAGPRVHQAEKRQAPLNKEELRERKRFQNPDFDLVQEVLQRWEIFANKKIAQENRDTARASVVRDIKGKVVKFARRRDTSRVMQSLLKCGTKAERQAIADEIIPHIHEVSQMQYGYHVLIKLCDLLGTPFVKTCAQSLTATVHKDYTHGHASAFVDYVFAASTARNKAALLVSLLGPEVLSLPDVRRSTAEEDRLSGYLPPKNVPYVFDEVQLVADVIAMLPLRRKPMLQRLERNVLNAANRGVLAMRLPSAAAVAFLCHSDEPSKVLDLIRMALQGVGQAVKDGETEEGADGPAPVQAGEELMG</sequence>
<evidence type="ECO:0000313" key="4">
    <source>
        <dbReference type="EMBL" id="GIQ84178.1"/>
    </source>
</evidence>
<evidence type="ECO:0008006" key="6">
    <source>
        <dbReference type="Google" id="ProtNLM"/>
    </source>
</evidence>
<protein>
    <recommendedName>
        <fullName evidence="6">PUM-HD domain-containing protein</fullName>
    </recommendedName>
</protein>
<dbReference type="Gene3D" id="1.25.10.10">
    <property type="entry name" value="Leucine-rich Repeat Variant"/>
    <property type="match status" value="1"/>
</dbReference>
<keyword evidence="5" id="KW-1185">Reference proteome</keyword>
<dbReference type="SMART" id="SM00025">
    <property type="entry name" value="Pumilio"/>
    <property type="match status" value="2"/>
</dbReference>
<dbReference type="GO" id="GO:0005730">
    <property type="term" value="C:nucleolus"/>
    <property type="evidence" value="ECO:0007669"/>
    <property type="project" value="TreeGrafter"/>
</dbReference>
<comment type="caution">
    <text evidence="4">The sequence shown here is derived from an EMBL/GenBank/DDBJ whole genome shotgun (WGS) entry which is preliminary data.</text>
</comment>
<feature type="region of interest" description="Disordered" evidence="3">
    <location>
        <begin position="282"/>
        <end position="305"/>
    </location>
</feature>
<dbReference type="PANTHER" id="PTHR13389">
    <property type="entry name" value="PUMILIO HOMOLOG 3"/>
    <property type="match status" value="1"/>
</dbReference>
<dbReference type="GO" id="GO:0003729">
    <property type="term" value="F:mRNA binding"/>
    <property type="evidence" value="ECO:0007669"/>
    <property type="project" value="TreeGrafter"/>
</dbReference>
<dbReference type="OrthoDB" id="497380at2759"/>
<dbReference type="InterPro" id="IPR001313">
    <property type="entry name" value="Pumilio_RNA-bd_rpt"/>
</dbReference>
<evidence type="ECO:0000256" key="2">
    <source>
        <dbReference type="PROSITE-ProRule" id="PRU00317"/>
    </source>
</evidence>
<dbReference type="EMBL" id="BDIP01001338">
    <property type="protein sequence ID" value="GIQ84178.1"/>
    <property type="molecule type" value="Genomic_DNA"/>
</dbReference>
<feature type="region of interest" description="Disordered" evidence="3">
    <location>
        <begin position="1"/>
        <end position="22"/>
    </location>
</feature>
<reference evidence="4 5" key="1">
    <citation type="journal article" date="2018" name="PLoS ONE">
        <title>The draft genome of Kipferlia bialata reveals reductive genome evolution in fornicate parasites.</title>
        <authorList>
            <person name="Tanifuji G."/>
            <person name="Takabayashi S."/>
            <person name="Kume K."/>
            <person name="Takagi M."/>
            <person name="Nakayama T."/>
            <person name="Kamikawa R."/>
            <person name="Inagaki Y."/>
            <person name="Hashimoto T."/>
        </authorList>
    </citation>
    <scope>NUCLEOTIDE SEQUENCE [LARGE SCALE GENOMIC DNA]</scope>
    <source>
        <strain evidence="4">NY0173</strain>
    </source>
</reference>
<dbReference type="GO" id="GO:0006417">
    <property type="term" value="P:regulation of translation"/>
    <property type="evidence" value="ECO:0007669"/>
    <property type="project" value="TreeGrafter"/>
</dbReference>
<dbReference type="Proteomes" id="UP000265618">
    <property type="component" value="Unassembled WGS sequence"/>
</dbReference>
<keyword evidence="1" id="KW-0677">Repeat</keyword>
<name>A0A9K3GIC9_9EUKA</name>
<evidence type="ECO:0000313" key="5">
    <source>
        <dbReference type="Proteomes" id="UP000265618"/>
    </source>
</evidence>
<evidence type="ECO:0000256" key="3">
    <source>
        <dbReference type="SAM" id="MobiDB-lite"/>
    </source>
</evidence>
<feature type="non-terminal residue" evidence="4">
    <location>
        <position position="1"/>
    </location>
</feature>
<gene>
    <name evidence="4" type="ORF">KIPB_005623</name>
</gene>
<organism evidence="4 5">
    <name type="scientific">Kipferlia bialata</name>
    <dbReference type="NCBI Taxonomy" id="797122"/>
    <lineage>
        <taxon>Eukaryota</taxon>
        <taxon>Metamonada</taxon>
        <taxon>Carpediemonas-like organisms</taxon>
        <taxon>Kipferlia</taxon>
    </lineage>
</organism>
<dbReference type="InterPro" id="IPR011989">
    <property type="entry name" value="ARM-like"/>
</dbReference>
<feature type="compositionally biased region" description="Basic and acidic residues" evidence="3">
    <location>
        <begin position="7"/>
        <end position="22"/>
    </location>
</feature>
<dbReference type="SUPFAM" id="SSF48371">
    <property type="entry name" value="ARM repeat"/>
    <property type="match status" value="1"/>
</dbReference>
<dbReference type="InterPro" id="IPR016024">
    <property type="entry name" value="ARM-type_fold"/>
</dbReference>
<dbReference type="InterPro" id="IPR040059">
    <property type="entry name" value="PUM3"/>
</dbReference>
<feature type="repeat" description="Pumilio" evidence="2">
    <location>
        <begin position="65"/>
        <end position="100"/>
    </location>
</feature>
<proteinExistence type="predicted"/>